<accession>A0A6C2URP5</accession>
<organism evidence="4 5">
    <name type="scientific">Pontiella sulfatireligans</name>
    <dbReference type="NCBI Taxonomy" id="2750658"/>
    <lineage>
        <taxon>Bacteria</taxon>
        <taxon>Pseudomonadati</taxon>
        <taxon>Kiritimatiellota</taxon>
        <taxon>Kiritimatiellia</taxon>
        <taxon>Kiritimatiellales</taxon>
        <taxon>Pontiellaceae</taxon>
        <taxon>Pontiella</taxon>
    </lineage>
</organism>
<dbReference type="GO" id="GO:0016301">
    <property type="term" value="F:kinase activity"/>
    <property type="evidence" value="ECO:0007669"/>
    <property type="project" value="InterPro"/>
</dbReference>
<evidence type="ECO:0000256" key="2">
    <source>
        <dbReference type="ARBA" id="ARBA00022840"/>
    </source>
</evidence>
<evidence type="ECO:0000256" key="1">
    <source>
        <dbReference type="ARBA" id="ARBA00022741"/>
    </source>
</evidence>
<evidence type="ECO:0000313" key="5">
    <source>
        <dbReference type="Proteomes" id="UP000346198"/>
    </source>
</evidence>
<dbReference type="Proteomes" id="UP000346198">
    <property type="component" value="Unassembled WGS sequence"/>
</dbReference>
<dbReference type="SUPFAM" id="SSF52540">
    <property type="entry name" value="P-loop containing nucleoside triphosphate hydrolases"/>
    <property type="match status" value="1"/>
</dbReference>
<proteinExistence type="predicted"/>
<dbReference type="Gene3D" id="3.40.50.300">
    <property type="entry name" value="P-loop containing nucleotide triphosphate hydrolases"/>
    <property type="match status" value="1"/>
</dbReference>
<gene>
    <name evidence="4" type="ORF">SCARR_05101</name>
</gene>
<feature type="domain" description="Zeta toxin" evidence="3">
    <location>
        <begin position="3"/>
        <end position="148"/>
    </location>
</feature>
<dbReference type="GO" id="GO:0005524">
    <property type="term" value="F:ATP binding"/>
    <property type="evidence" value="ECO:0007669"/>
    <property type="project" value="UniProtKB-KW"/>
</dbReference>
<dbReference type="RefSeq" id="WP_136065009.1">
    <property type="nucleotide sequence ID" value="NZ_CAAHFH010000003.1"/>
</dbReference>
<dbReference type="InterPro" id="IPR010488">
    <property type="entry name" value="Zeta_toxin_domain"/>
</dbReference>
<protein>
    <recommendedName>
        <fullName evidence="3">Zeta toxin domain-containing protein</fullName>
    </recommendedName>
</protein>
<dbReference type="EMBL" id="CAAHFH010000003">
    <property type="protein sequence ID" value="VGO23002.1"/>
    <property type="molecule type" value="Genomic_DNA"/>
</dbReference>
<dbReference type="AlphaFoldDB" id="A0A6C2URP5"/>
<reference evidence="4 5" key="1">
    <citation type="submission" date="2019-04" db="EMBL/GenBank/DDBJ databases">
        <authorList>
            <person name="Van Vliet M D."/>
        </authorList>
    </citation>
    <scope>NUCLEOTIDE SEQUENCE [LARGE SCALE GENOMIC DNA]</scope>
    <source>
        <strain evidence="4 5">F21</strain>
    </source>
</reference>
<dbReference type="InterPro" id="IPR027417">
    <property type="entry name" value="P-loop_NTPase"/>
</dbReference>
<dbReference type="PANTHER" id="PTHR39206">
    <property type="entry name" value="SLL8004 PROTEIN"/>
    <property type="match status" value="1"/>
</dbReference>
<keyword evidence="2" id="KW-0067">ATP-binding</keyword>
<dbReference type="PANTHER" id="PTHR39206:SF1">
    <property type="entry name" value="SLL8004 PROTEIN"/>
    <property type="match status" value="1"/>
</dbReference>
<evidence type="ECO:0000259" key="3">
    <source>
        <dbReference type="Pfam" id="PF06414"/>
    </source>
</evidence>
<name>A0A6C2URP5_9BACT</name>
<keyword evidence="1" id="KW-0547">Nucleotide-binding</keyword>
<dbReference type="Pfam" id="PF06414">
    <property type="entry name" value="Zeta_toxin"/>
    <property type="match status" value="1"/>
</dbReference>
<sequence>MTDSQQPTCYVIAGPNGAGKTTFALRYLPEITGCRNFINADLIADGLSPLDPSQVQLEAGKMLLRQIRSRVDNGEDFAFETTLSGRSYARLFKELRSKGWKIVLFYLWIPSAEFSSARVKQRVEAGGHNIPADAIARRYKRTVSNFLKVFIPLCDEVMCYNNAKTEPIPVFAEKDGQRTILDNERYQLILGGCHE</sequence>
<keyword evidence="5" id="KW-1185">Reference proteome</keyword>
<evidence type="ECO:0000313" key="4">
    <source>
        <dbReference type="EMBL" id="VGO23002.1"/>
    </source>
</evidence>